<accession>A0A8S5UY52</accession>
<name>A0A8S5UY52_9CAUD</name>
<evidence type="ECO:0000313" key="1">
    <source>
        <dbReference type="EMBL" id="DAF99401.1"/>
    </source>
</evidence>
<proteinExistence type="predicted"/>
<protein>
    <submittedName>
        <fullName evidence="1">Uncharacterized protein</fullName>
    </submittedName>
</protein>
<sequence length="105" mass="11708">MTLKSDDVSKRFEPLFDEILVGTRHSEDGRLYAILKDGDRTREEPVDLFPFADVRVGPNCEFGRRITAVAVEYGPADVTVSLVAPFAELVTATRGYSESEADWLL</sequence>
<organism evidence="1">
    <name type="scientific">Siphoviridae sp. ctjKY6</name>
    <dbReference type="NCBI Taxonomy" id="2825631"/>
    <lineage>
        <taxon>Viruses</taxon>
        <taxon>Duplodnaviria</taxon>
        <taxon>Heunggongvirae</taxon>
        <taxon>Uroviricota</taxon>
        <taxon>Caudoviricetes</taxon>
    </lineage>
</organism>
<dbReference type="EMBL" id="BK016165">
    <property type="protein sequence ID" value="DAF99401.1"/>
    <property type="molecule type" value="Genomic_DNA"/>
</dbReference>
<reference evidence="1" key="1">
    <citation type="journal article" date="2021" name="Proc. Natl. Acad. Sci. U.S.A.">
        <title>A Catalog of Tens of Thousands of Viruses from Human Metagenomes Reveals Hidden Associations with Chronic Diseases.</title>
        <authorList>
            <person name="Tisza M.J."/>
            <person name="Buck C.B."/>
        </authorList>
    </citation>
    <scope>NUCLEOTIDE SEQUENCE</scope>
    <source>
        <strain evidence="1">CtjKY6</strain>
    </source>
</reference>